<sequence>MHASSFFYLSVEVLRTNSPDPFTAGDSESLPSQPKSEITQTTHQSSLSEWHV</sequence>
<accession>A0A0E9TQ86</accession>
<reference evidence="2" key="2">
    <citation type="journal article" date="2015" name="Fish Shellfish Immunol.">
        <title>Early steps in the European eel (Anguilla anguilla)-Vibrio vulnificus interaction in the gills: Role of the RtxA13 toxin.</title>
        <authorList>
            <person name="Callol A."/>
            <person name="Pajuelo D."/>
            <person name="Ebbesson L."/>
            <person name="Teles M."/>
            <person name="MacKenzie S."/>
            <person name="Amaro C."/>
        </authorList>
    </citation>
    <scope>NUCLEOTIDE SEQUENCE</scope>
</reference>
<name>A0A0E9TQ86_ANGAN</name>
<feature type="compositionally biased region" description="Polar residues" evidence="1">
    <location>
        <begin position="29"/>
        <end position="52"/>
    </location>
</feature>
<organism evidence="2">
    <name type="scientific">Anguilla anguilla</name>
    <name type="common">European freshwater eel</name>
    <name type="synonym">Muraena anguilla</name>
    <dbReference type="NCBI Taxonomy" id="7936"/>
    <lineage>
        <taxon>Eukaryota</taxon>
        <taxon>Metazoa</taxon>
        <taxon>Chordata</taxon>
        <taxon>Craniata</taxon>
        <taxon>Vertebrata</taxon>
        <taxon>Euteleostomi</taxon>
        <taxon>Actinopterygii</taxon>
        <taxon>Neopterygii</taxon>
        <taxon>Teleostei</taxon>
        <taxon>Anguilliformes</taxon>
        <taxon>Anguillidae</taxon>
        <taxon>Anguilla</taxon>
    </lineage>
</organism>
<feature type="region of interest" description="Disordered" evidence="1">
    <location>
        <begin position="18"/>
        <end position="52"/>
    </location>
</feature>
<dbReference type="AlphaFoldDB" id="A0A0E9TQ86"/>
<protein>
    <submittedName>
        <fullName evidence="2">Uncharacterized protein</fullName>
    </submittedName>
</protein>
<dbReference type="EMBL" id="GBXM01052703">
    <property type="protein sequence ID" value="JAH55874.1"/>
    <property type="molecule type" value="Transcribed_RNA"/>
</dbReference>
<proteinExistence type="predicted"/>
<evidence type="ECO:0000256" key="1">
    <source>
        <dbReference type="SAM" id="MobiDB-lite"/>
    </source>
</evidence>
<evidence type="ECO:0000313" key="2">
    <source>
        <dbReference type="EMBL" id="JAH55874.1"/>
    </source>
</evidence>
<reference evidence="2" key="1">
    <citation type="submission" date="2014-11" db="EMBL/GenBank/DDBJ databases">
        <authorList>
            <person name="Amaro Gonzalez C."/>
        </authorList>
    </citation>
    <scope>NUCLEOTIDE SEQUENCE</scope>
</reference>